<dbReference type="Proteomes" id="UP000275408">
    <property type="component" value="Unassembled WGS sequence"/>
</dbReference>
<protein>
    <submittedName>
        <fullName evidence="2">Uncharacterized protein</fullName>
    </submittedName>
</protein>
<proteinExistence type="predicted"/>
<dbReference type="OrthoDB" id="10359659at2759"/>
<dbReference type="EMBL" id="RCHS01000969">
    <property type="protein sequence ID" value="RMX55963.1"/>
    <property type="molecule type" value="Genomic_DNA"/>
</dbReference>
<feature type="region of interest" description="Disordered" evidence="1">
    <location>
        <begin position="1"/>
        <end position="59"/>
    </location>
</feature>
<evidence type="ECO:0000313" key="2">
    <source>
        <dbReference type="EMBL" id="RMX55963.1"/>
    </source>
</evidence>
<feature type="compositionally biased region" description="Polar residues" evidence="1">
    <location>
        <begin position="1"/>
        <end position="33"/>
    </location>
</feature>
<keyword evidence="3" id="KW-1185">Reference proteome</keyword>
<sequence length="250" mass="27863">MNSSIQVQATPRVSSTSLLHGMMNSSRKSTVSARQDRRIIHSAKSEKEKTTDSTSATQGEHVTAEQKIFLFISHEAKKGKRFGKRSAPSRLVKEEVVVQTSEQRGSWIKCSMGDKKPNIRRVCERLGREICETLPSLHATGCDSVSAFSTKGKKKALDVVQMNPALRQTLGSLGERVPARQDDLNKLERFVCALYNDHLCQSVNELRYKLFCKSKSLQSHQLPPTKEALKTISSVLTTSHSSGSMPYKQK</sequence>
<evidence type="ECO:0000256" key="1">
    <source>
        <dbReference type="SAM" id="MobiDB-lite"/>
    </source>
</evidence>
<dbReference type="AlphaFoldDB" id="A0A3M6UQH2"/>
<organism evidence="2 3">
    <name type="scientific">Pocillopora damicornis</name>
    <name type="common">Cauliflower coral</name>
    <name type="synonym">Millepora damicornis</name>
    <dbReference type="NCBI Taxonomy" id="46731"/>
    <lineage>
        <taxon>Eukaryota</taxon>
        <taxon>Metazoa</taxon>
        <taxon>Cnidaria</taxon>
        <taxon>Anthozoa</taxon>
        <taxon>Hexacorallia</taxon>
        <taxon>Scleractinia</taxon>
        <taxon>Astrocoeniina</taxon>
        <taxon>Pocilloporidae</taxon>
        <taxon>Pocillopora</taxon>
    </lineage>
</organism>
<evidence type="ECO:0000313" key="3">
    <source>
        <dbReference type="Proteomes" id="UP000275408"/>
    </source>
</evidence>
<reference evidence="2 3" key="1">
    <citation type="journal article" date="2018" name="Sci. Rep.">
        <title>Comparative analysis of the Pocillopora damicornis genome highlights role of immune system in coral evolution.</title>
        <authorList>
            <person name="Cunning R."/>
            <person name="Bay R.A."/>
            <person name="Gillette P."/>
            <person name="Baker A.C."/>
            <person name="Traylor-Knowles N."/>
        </authorList>
    </citation>
    <scope>NUCLEOTIDE SEQUENCE [LARGE SCALE GENOMIC DNA]</scope>
    <source>
        <strain evidence="2">RSMAS</strain>
        <tissue evidence="2">Whole animal</tissue>
    </source>
</reference>
<accession>A0A3M6UQH2</accession>
<gene>
    <name evidence="2" type="ORF">pdam_00024645</name>
</gene>
<comment type="caution">
    <text evidence="2">The sequence shown here is derived from an EMBL/GenBank/DDBJ whole genome shotgun (WGS) entry which is preliminary data.</text>
</comment>
<name>A0A3M6UQH2_POCDA</name>
<feature type="compositionally biased region" description="Basic and acidic residues" evidence="1">
    <location>
        <begin position="34"/>
        <end position="51"/>
    </location>
</feature>